<evidence type="ECO:0000313" key="7">
    <source>
        <dbReference type="EMBL" id="NYJ34174.1"/>
    </source>
</evidence>
<keyword evidence="3 7" id="KW-0378">Hydrolase</keyword>
<keyword evidence="5" id="KW-0472">Membrane</keyword>
<comment type="caution">
    <text evidence="7">The sequence shown here is derived from an EMBL/GenBank/DDBJ whole genome shotgun (WGS) entry which is preliminary data.</text>
</comment>
<dbReference type="GO" id="GO:0006508">
    <property type="term" value="P:proteolysis"/>
    <property type="evidence" value="ECO:0007669"/>
    <property type="project" value="UniProtKB-KW"/>
</dbReference>
<dbReference type="EMBL" id="JACCFS010000001">
    <property type="protein sequence ID" value="NYJ34174.1"/>
    <property type="molecule type" value="Genomic_DNA"/>
</dbReference>
<dbReference type="InterPro" id="IPR051794">
    <property type="entry name" value="PG_Endopeptidase_C40"/>
</dbReference>
<protein>
    <submittedName>
        <fullName evidence="7">Cell wall-associated NlpC family hydrolase</fullName>
    </submittedName>
</protein>
<dbReference type="Proteomes" id="UP000572051">
    <property type="component" value="Unassembled WGS sequence"/>
</dbReference>
<evidence type="ECO:0000313" key="8">
    <source>
        <dbReference type="Proteomes" id="UP000572051"/>
    </source>
</evidence>
<dbReference type="Pfam" id="PF00877">
    <property type="entry name" value="NLPC_P60"/>
    <property type="match status" value="1"/>
</dbReference>
<evidence type="ECO:0000256" key="2">
    <source>
        <dbReference type="ARBA" id="ARBA00022670"/>
    </source>
</evidence>
<sequence>MTPLFPRFITPNRSDEGAAGLWVGAVAVIGVTLTIMLAMFVIPVISNSTQQVGSMLANGLVCAPNADAEQPEASGYAMDSIPENYLEIYREVGEDRGVPWNVLAGVGQVESHHGRWEGPGITEGHNDWGAAGPMQFGALDGSAAGNSWGGEPIQAVEDRPETGYGLDGNGDGIVNVYDPADAIPAAADYLLAHGLADDVRQAIYGYNHAWWYVDDVMEWAGEYSDGEFNTTDSVRTAVLCELDAQGAPIGRAPDELTQAVIDWALDQRGKPYIWGGTGPNGYDCSGLTMKAYESIGVTIPRVSQDQWAFGPEIPQGEEQPGDLVFFDVTRAGEPPGPGHMAMVIGDGLMVEAWCTNCGPIAVREYDNPNRADIVGFTRPLEHPDVKAQLEAQDNRG</sequence>
<dbReference type="Gene3D" id="1.10.530.10">
    <property type="match status" value="1"/>
</dbReference>
<keyword evidence="5" id="KW-1133">Transmembrane helix</keyword>
<dbReference type="AlphaFoldDB" id="A0A7Z0JA93"/>
<keyword evidence="5" id="KW-0812">Transmembrane</keyword>
<dbReference type="PANTHER" id="PTHR47359:SF3">
    <property type="entry name" value="NLP_P60 DOMAIN-CONTAINING PROTEIN-RELATED"/>
    <property type="match status" value="1"/>
</dbReference>
<organism evidence="7 8">
    <name type="scientific">Nocardiopsis aegyptia</name>
    <dbReference type="NCBI Taxonomy" id="220378"/>
    <lineage>
        <taxon>Bacteria</taxon>
        <taxon>Bacillati</taxon>
        <taxon>Actinomycetota</taxon>
        <taxon>Actinomycetes</taxon>
        <taxon>Streptosporangiales</taxon>
        <taxon>Nocardiopsidaceae</taxon>
        <taxon>Nocardiopsis</taxon>
    </lineage>
</organism>
<keyword evidence="2" id="KW-0645">Protease</keyword>
<dbReference type="PANTHER" id="PTHR47359">
    <property type="entry name" value="PEPTIDOGLYCAN DL-ENDOPEPTIDASE CWLO"/>
    <property type="match status" value="1"/>
</dbReference>
<dbReference type="Gene3D" id="3.90.1720.10">
    <property type="entry name" value="endopeptidase domain like (from Nostoc punctiforme)"/>
    <property type="match status" value="1"/>
</dbReference>
<evidence type="ECO:0000259" key="6">
    <source>
        <dbReference type="PROSITE" id="PS51935"/>
    </source>
</evidence>
<dbReference type="SUPFAM" id="SSF53955">
    <property type="entry name" value="Lysozyme-like"/>
    <property type="match status" value="1"/>
</dbReference>
<reference evidence="7 8" key="1">
    <citation type="submission" date="2020-07" db="EMBL/GenBank/DDBJ databases">
        <title>Sequencing the genomes of 1000 actinobacteria strains.</title>
        <authorList>
            <person name="Klenk H.-P."/>
        </authorList>
    </citation>
    <scope>NUCLEOTIDE SEQUENCE [LARGE SCALE GENOMIC DNA]</scope>
    <source>
        <strain evidence="7 8">DSM 44442</strain>
    </source>
</reference>
<dbReference type="InterPro" id="IPR000064">
    <property type="entry name" value="NLP_P60_dom"/>
</dbReference>
<feature type="transmembrane region" description="Helical" evidence="5">
    <location>
        <begin position="20"/>
        <end position="45"/>
    </location>
</feature>
<proteinExistence type="inferred from homology"/>
<dbReference type="InterPro" id="IPR038765">
    <property type="entry name" value="Papain-like_cys_pep_sf"/>
</dbReference>
<feature type="domain" description="NlpC/P60" evidence="6">
    <location>
        <begin position="254"/>
        <end position="381"/>
    </location>
</feature>
<comment type="similarity">
    <text evidence="1">Belongs to the peptidase C40 family.</text>
</comment>
<evidence type="ECO:0000256" key="4">
    <source>
        <dbReference type="ARBA" id="ARBA00022807"/>
    </source>
</evidence>
<accession>A0A7Z0JA93</accession>
<dbReference type="InterPro" id="IPR023346">
    <property type="entry name" value="Lysozyme-like_dom_sf"/>
</dbReference>
<evidence type="ECO:0000256" key="3">
    <source>
        <dbReference type="ARBA" id="ARBA00022801"/>
    </source>
</evidence>
<keyword evidence="4" id="KW-0788">Thiol protease</keyword>
<evidence type="ECO:0000256" key="1">
    <source>
        <dbReference type="ARBA" id="ARBA00007074"/>
    </source>
</evidence>
<evidence type="ECO:0000256" key="5">
    <source>
        <dbReference type="SAM" id="Phobius"/>
    </source>
</evidence>
<dbReference type="GO" id="GO:0008234">
    <property type="term" value="F:cysteine-type peptidase activity"/>
    <property type="evidence" value="ECO:0007669"/>
    <property type="project" value="UniProtKB-KW"/>
</dbReference>
<dbReference type="PROSITE" id="PS51935">
    <property type="entry name" value="NLPC_P60"/>
    <property type="match status" value="1"/>
</dbReference>
<name>A0A7Z0JA93_9ACTN</name>
<gene>
    <name evidence="7" type="ORF">HNR10_002055</name>
</gene>
<keyword evidence="8" id="KW-1185">Reference proteome</keyword>
<dbReference type="SUPFAM" id="SSF54001">
    <property type="entry name" value="Cysteine proteinases"/>
    <property type="match status" value="1"/>
</dbReference>